<dbReference type="KEGG" id="amur:ADH66_19505"/>
<comment type="similarity">
    <text evidence="2">Belongs to the ParB family.</text>
</comment>
<dbReference type="SUPFAM" id="SSF109709">
    <property type="entry name" value="KorB DNA-binding domain-like"/>
    <property type="match status" value="1"/>
</dbReference>
<proteinExistence type="inferred from homology"/>
<evidence type="ECO:0000313" key="7">
    <source>
        <dbReference type="Proteomes" id="UP000196710"/>
    </source>
</evidence>
<keyword evidence="3" id="KW-0238">DNA-binding</keyword>
<dbReference type="GO" id="GO:0009295">
    <property type="term" value="C:nucleoid"/>
    <property type="evidence" value="ECO:0007669"/>
    <property type="project" value="UniProtKB-SubCell"/>
</dbReference>
<dbReference type="Gene3D" id="1.10.10.2830">
    <property type="match status" value="1"/>
</dbReference>
<evidence type="ECO:0000256" key="2">
    <source>
        <dbReference type="ARBA" id="ARBA00006295"/>
    </source>
</evidence>
<protein>
    <submittedName>
        <fullName evidence="5">Nucleoid occlusion protein</fullName>
    </submittedName>
    <submittedName>
        <fullName evidence="6">ParB/RepB/Spo0J family partition protein</fullName>
    </submittedName>
</protein>
<name>A0A1Z2XW03_9FIRM</name>
<gene>
    <name evidence="5" type="ORF">ADH66_19505</name>
    <name evidence="6" type="ORF">I5Q82_09935</name>
</gene>
<dbReference type="GO" id="GO:0005694">
    <property type="term" value="C:chromosome"/>
    <property type="evidence" value="ECO:0007669"/>
    <property type="project" value="TreeGrafter"/>
</dbReference>
<dbReference type="GO" id="GO:0045881">
    <property type="term" value="P:positive regulation of sporulation resulting in formation of a cellular spore"/>
    <property type="evidence" value="ECO:0007669"/>
    <property type="project" value="TreeGrafter"/>
</dbReference>
<reference evidence="5" key="1">
    <citation type="journal article" date="2017" name="Genome Announc.">
        <title>High-Quality Whole-Genome Sequences of the Oligo-Mouse-Microbiota Bacterial Community.</title>
        <authorList>
            <person name="Garzetti D."/>
            <person name="Brugiroux S."/>
            <person name="Bunk B."/>
            <person name="Pukall R."/>
            <person name="McCoy K.D."/>
            <person name="Macpherson A.J."/>
            <person name="Stecher B."/>
        </authorList>
    </citation>
    <scope>NUCLEOTIDE SEQUENCE</scope>
    <source>
        <strain evidence="5">KB18</strain>
    </source>
</reference>
<reference evidence="6 8" key="3">
    <citation type="submission" date="2020-11" db="EMBL/GenBank/DDBJ databases">
        <title>Closed and high quality bacterial genomes of the OMM12 community.</title>
        <authorList>
            <person name="Marbouty M."/>
            <person name="Lamy-Besnier Q."/>
            <person name="Debarbieux L."/>
            <person name="Koszul R."/>
        </authorList>
    </citation>
    <scope>NUCLEOTIDE SEQUENCE [LARGE SCALE GENOMIC DNA]</scope>
    <source>
        <strain evidence="6 8">KB18</strain>
    </source>
</reference>
<dbReference type="Pfam" id="PF02195">
    <property type="entry name" value="ParB_N"/>
    <property type="match status" value="1"/>
</dbReference>
<dbReference type="PANTHER" id="PTHR33375:SF8">
    <property type="entry name" value="NUCLEOID OCCLUSION PROTEIN"/>
    <property type="match status" value="1"/>
</dbReference>
<dbReference type="InterPro" id="IPR050336">
    <property type="entry name" value="Chromosome_partition/occlusion"/>
</dbReference>
<dbReference type="PANTHER" id="PTHR33375">
    <property type="entry name" value="CHROMOSOME-PARTITIONING PROTEIN PARB-RELATED"/>
    <property type="match status" value="1"/>
</dbReference>
<dbReference type="EMBL" id="CP065321">
    <property type="protein sequence ID" value="QQR31924.1"/>
    <property type="molecule type" value="Genomic_DNA"/>
</dbReference>
<dbReference type="CDD" id="cd16393">
    <property type="entry name" value="SPO0J_N"/>
    <property type="match status" value="1"/>
</dbReference>
<dbReference type="SUPFAM" id="SSF110849">
    <property type="entry name" value="ParB/Sulfiredoxin"/>
    <property type="match status" value="1"/>
</dbReference>
<dbReference type="Pfam" id="PF17762">
    <property type="entry name" value="HTH_ParB"/>
    <property type="match status" value="1"/>
</dbReference>
<dbReference type="GO" id="GO:0003677">
    <property type="term" value="F:DNA binding"/>
    <property type="evidence" value="ECO:0007669"/>
    <property type="project" value="UniProtKB-KW"/>
</dbReference>
<dbReference type="RefSeq" id="WP_066537352.1">
    <property type="nucleotide sequence ID" value="NZ_CAPVCI010000025.1"/>
</dbReference>
<evidence type="ECO:0000256" key="3">
    <source>
        <dbReference type="ARBA" id="ARBA00023125"/>
    </source>
</evidence>
<evidence type="ECO:0000313" key="6">
    <source>
        <dbReference type="EMBL" id="QQR31924.1"/>
    </source>
</evidence>
<evidence type="ECO:0000313" key="8">
    <source>
        <dbReference type="Proteomes" id="UP000596035"/>
    </source>
</evidence>
<sequence>MFMKDKLKLVRLPVMKIMPNPSQPRKIFQEEELRSLAQSITENGLLQPVTVRRENGIYYLVAGERRLRACKLAGLKDIPAIISDCEPEDSAVLALLENVQRRDLHMFEQANAIVNLLREWQITQEEAARRLGMSQSYLANKVRLLKLSSEEQSEIIKHKLSERHARALLRVDDIELRQKILQTVIARGLNVANTEELIAGSLKPKEPVRKGRRTFVAKDIRLFINTIDHAVDAMKTAGIQAQTEKKETEEYIECVVRIPKQHRVQV</sequence>
<dbReference type="InterPro" id="IPR041468">
    <property type="entry name" value="HTH_ParB/Spo0J"/>
</dbReference>
<dbReference type="Proteomes" id="UP000196710">
    <property type="component" value="Chromosome"/>
</dbReference>
<dbReference type="SMART" id="SM00470">
    <property type="entry name" value="ParB"/>
    <property type="match status" value="1"/>
</dbReference>
<dbReference type="FunFam" id="3.90.1530.30:FF:000001">
    <property type="entry name" value="Chromosome partitioning protein ParB"/>
    <property type="match status" value="1"/>
</dbReference>
<dbReference type="InterPro" id="IPR036086">
    <property type="entry name" value="ParB/Sulfiredoxin_sf"/>
</dbReference>
<dbReference type="InterPro" id="IPR004437">
    <property type="entry name" value="ParB/RepB/Spo0J"/>
</dbReference>
<dbReference type="InterPro" id="IPR003115">
    <property type="entry name" value="ParB_N"/>
</dbReference>
<evidence type="ECO:0000313" key="5">
    <source>
        <dbReference type="EMBL" id="ASB42627.1"/>
    </source>
</evidence>
<accession>A0A1Z2XW03</accession>
<dbReference type="Proteomes" id="UP000596035">
    <property type="component" value="Chromosome"/>
</dbReference>
<dbReference type="NCBIfam" id="TIGR00180">
    <property type="entry name" value="parB_part"/>
    <property type="match status" value="1"/>
</dbReference>
<evidence type="ECO:0000259" key="4">
    <source>
        <dbReference type="SMART" id="SM00470"/>
    </source>
</evidence>
<evidence type="ECO:0000256" key="1">
    <source>
        <dbReference type="ARBA" id="ARBA00004453"/>
    </source>
</evidence>
<dbReference type="AlphaFoldDB" id="A0A1Z2XW03"/>
<reference evidence="7" key="2">
    <citation type="submission" date="2017-05" db="EMBL/GenBank/DDBJ databases">
        <title>Improved OligoMM genomes.</title>
        <authorList>
            <person name="Garzetti D."/>
        </authorList>
    </citation>
    <scope>NUCLEOTIDE SEQUENCE [LARGE SCALE GENOMIC DNA]</scope>
    <source>
        <strain evidence="7">KB18</strain>
    </source>
</reference>
<dbReference type="EMBL" id="CP021422">
    <property type="protein sequence ID" value="ASB42627.1"/>
    <property type="molecule type" value="Genomic_DNA"/>
</dbReference>
<dbReference type="FunFam" id="1.10.10.2830:FF:000001">
    <property type="entry name" value="Chromosome partitioning protein ParB"/>
    <property type="match status" value="1"/>
</dbReference>
<dbReference type="Gene3D" id="3.90.1530.30">
    <property type="match status" value="1"/>
</dbReference>
<dbReference type="GO" id="GO:0007059">
    <property type="term" value="P:chromosome segregation"/>
    <property type="evidence" value="ECO:0007669"/>
    <property type="project" value="TreeGrafter"/>
</dbReference>
<comment type="subcellular location">
    <subcellularLocation>
        <location evidence="1">Cytoplasm</location>
        <location evidence="1">Nucleoid</location>
    </subcellularLocation>
</comment>
<feature type="domain" description="ParB-like N-terminal" evidence="4">
    <location>
        <begin position="10"/>
        <end position="99"/>
    </location>
</feature>
<keyword evidence="7" id="KW-1185">Reference proteome</keyword>
<organism evidence="6 8">
    <name type="scientific">Acutalibacter muris</name>
    <dbReference type="NCBI Taxonomy" id="1796620"/>
    <lineage>
        <taxon>Bacteria</taxon>
        <taxon>Bacillati</taxon>
        <taxon>Bacillota</taxon>
        <taxon>Clostridia</taxon>
        <taxon>Eubacteriales</taxon>
        <taxon>Acutalibacteraceae</taxon>
        <taxon>Acutalibacter</taxon>
    </lineage>
</organism>